<proteinExistence type="predicted"/>
<dbReference type="AlphaFoldDB" id="A0A8H8U8H4"/>
<dbReference type="EMBL" id="QGMJ01000539">
    <property type="protein sequence ID" value="TVY35290.1"/>
    <property type="molecule type" value="Genomic_DNA"/>
</dbReference>
<keyword evidence="3" id="KW-1185">Reference proteome</keyword>
<reference evidence="2 3" key="1">
    <citation type="submission" date="2018-05" db="EMBL/GenBank/DDBJ databases">
        <title>Genome sequencing and assembly of the regulated plant pathogen Lachnellula willkommii and related sister species for the development of diagnostic species identification markers.</title>
        <authorList>
            <person name="Giroux E."/>
            <person name="Bilodeau G."/>
        </authorList>
    </citation>
    <scope>NUCLEOTIDE SEQUENCE [LARGE SCALE GENOMIC DNA]</scope>
    <source>
        <strain evidence="2 3">CBS 197.66</strain>
    </source>
</reference>
<evidence type="ECO:0000313" key="2">
    <source>
        <dbReference type="EMBL" id="TVY35290.1"/>
    </source>
</evidence>
<evidence type="ECO:0000313" key="3">
    <source>
        <dbReference type="Proteomes" id="UP000462212"/>
    </source>
</evidence>
<dbReference type="InterPro" id="IPR051678">
    <property type="entry name" value="AGP_Transferase"/>
</dbReference>
<comment type="caution">
    <text evidence="2">The sequence shown here is derived from an EMBL/GenBank/DDBJ whole genome shotgun (WGS) entry which is preliminary data.</text>
</comment>
<dbReference type="InterPro" id="IPR002575">
    <property type="entry name" value="Aminoglycoside_PTrfase"/>
</dbReference>
<name>A0A8H8U8H4_9HELO</name>
<evidence type="ECO:0000259" key="1">
    <source>
        <dbReference type="Pfam" id="PF01636"/>
    </source>
</evidence>
<feature type="domain" description="Aminoglycoside phosphotransferase" evidence="1">
    <location>
        <begin position="301"/>
        <end position="483"/>
    </location>
</feature>
<dbReference type="Proteomes" id="UP000462212">
    <property type="component" value="Unassembled WGS sequence"/>
</dbReference>
<dbReference type="OrthoDB" id="3250044at2759"/>
<protein>
    <recommendedName>
        <fullName evidence="1">Aminoglycoside phosphotransferase domain-containing protein</fullName>
    </recommendedName>
</protein>
<dbReference type="PANTHER" id="PTHR21310">
    <property type="entry name" value="AMINOGLYCOSIDE PHOSPHOTRANSFERASE-RELATED-RELATED"/>
    <property type="match status" value="1"/>
</dbReference>
<dbReference type="InterPro" id="IPR011009">
    <property type="entry name" value="Kinase-like_dom_sf"/>
</dbReference>
<gene>
    <name evidence="2" type="ORF">LSUB1_G004842</name>
</gene>
<dbReference type="Gene3D" id="3.90.1200.10">
    <property type="match status" value="1"/>
</dbReference>
<dbReference type="SUPFAM" id="SSF56112">
    <property type="entry name" value="Protein kinase-like (PK-like)"/>
    <property type="match status" value="1"/>
</dbReference>
<sequence length="521" mass="60108">LLRAMESDKARALRIVQDTELVHPGLYLVEAFLNDAVDGDQAARYLLRRYADNGSNINFHQFVKDWKELDPKLDLKKKVARRDDFRCCLTRVQCRFWNSWDVFPIIPPTAFCVQEQRLDDMLGAFTTSFHQNLLKDQTLKNQTRNHWTLSKDAELAFSRGAIRLEKLERTKYDILYNNIGGKAPTIYTSHRVFDWKCDLADHSNSGIDNPDPELLEIHSRFSRALKWTDIATKIDSRPCLRRSQKTESSPFTVTITTAFLAVWSKFPDFIRFQTYRVLRTAGSYFYGCTTTGVQRLPFGMYLKHGPEFHAARHAGEFNALKLVRSQTSIPVPHPIDLLLSCTESFLVTSRIEGEPVGLAVDECSSEEMHQMAQDLRSWTAELRAIKRDRDSKYAITNATGGPCLDYRISADPVGPFRSEKEFSESLQLGILPDLVHRTGYKIVFTHADLNMRNILVKDGRISGIVDWENAGWFPEYWEYTKCHFGVTLAKRWLKMVDGVFESKYGAELGIERQYWEYHSAW</sequence>
<feature type="non-terminal residue" evidence="2">
    <location>
        <position position="521"/>
    </location>
</feature>
<dbReference type="PANTHER" id="PTHR21310:SF58">
    <property type="entry name" value="AMINOGLYCOSIDE PHOSPHOTRANSFERASE DOMAIN-CONTAINING PROTEIN"/>
    <property type="match status" value="1"/>
</dbReference>
<accession>A0A8H8U8H4</accession>
<dbReference type="Pfam" id="PF01636">
    <property type="entry name" value="APH"/>
    <property type="match status" value="1"/>
</dbReference>
<dbReference type="CDD" id="cd05120">
    <property type="entry name" value="APH_ChoK_like"/>
    <property type="match status" value="1"/>
</dbReference>
<organism evidence="2 3">
    <name type="scientific">Lachnellula subtilissima</name>
    <dbReference type="NCBI Taxonomy" id="602034"/>
    <lineage>
        <taxon>Eukaryota</taxon>
        <taxon>Fungi</taxon>
        <taxon>Dikarya</taxon>
        <taxon>Ascomycota</taxon>
        <taxon>Pezizomycotina</taxon>
        <taxon>Leotiomycetes</taxon>
        <taxon>Helotiales</taxon>
        <taxon>Lachnaceae</taxon>
        <taxon>Lachnellula</taxon>
    </lineage>
</organism>